<evidence type="ECO:0000256" key="7">
    <source>
        <dbReference type="ARBA" id="ARBA00023136"/>
    </source>
</evidence>
<keyword evidence="2" id="KW-1003">Cell membrane</keyword>
<dbReference type="RefSeq" id="WP_353550696.1">
    <property type="nucleotide sequence ID" value="NZ_AP029612.1"/>
</dbReference>
<dbReference type="PANTHER" id="PTHR33908">
    <property type="entry name" value="MANNOSYLTRANSFERASE YKCB-RELATED"/>
    <property type="match status" value="1"/>
</dbReference>
<dbReference type="EMBL" id="AP029612">
    <property type="protein sequence ID" value="BFG70415.1"/>
    <property type="molecule type" value="Genomic_DNA"/>
</dbReference>
<dbReference type="GO" id="GO:0016763">
    <property type="term" value="F:pentosyltransferase activity"/>
    <property type="evidence" value="ECO:0007669"/>
    <property type="project" value="TreeGrafter"/>
</dbReference>
<gene>
    <name evidence="10" type="ORF">KACHI17_12960</name>
</gene>
<sequence length="513" mass="59520">MKNATRLLYLLAIVRFTLPFLLVHPSYQLHRDEYLYLAEGHHLAWGFLEVPPMLSFMAYISNGLGATEFWVKFWPALFGSMILLMMGKIILRLGGRSFAIVLASLPFLFTGYIRMFYFFHPNFLDVFFWTLNGYALINFIDTKKNSWLYLFGISIGLGMLSKYSVAFYTISLLAGLLFTKHRSIFLNKHLYFAGSLALLIMLPNLIWQYQHGFPIFIHMEELKATQLQFIDPKDFLIDQIMMFLPCVFIWISGLLYVLFTAQGRKYRMIGISYFAVIALLTYMNGKSYYAAGVYPLLFAFGAYWLEKLTTGKLQVLRYVFVCIPAGLGILIMPLLLPLYPPQELADWYRSKNIHTTGSFKWEDLEYHPLPQDFADMIGWKELAEKTAAVYKSLPEAEQKKTMVYCRGYYTAGALNYYAKQVGLPVVYSDNASFLFWMPEKYDFKHLLLIGKKMPDADDIVFQQFEKVSLRDSIDYPLFRETRTKIFLFENGNDSLQPITERGVAALKARFSRK</sequence>
<feature type="transmembrane region" description="Helical" evidence="8">
    <location>
        <begin position="318"/>
        <end position="339"/>
    </location>
</feature>
<keyword evidence="5 8" id="KW-0812">Transmembrane</keyword>
<evidence type="ECO:0000256" key="5">
    <source>
        <dbReference type="ARBA" id="ARBA00022692"/>
    </source>
</evidence>
<organism evidence="10">
    <name type="scientific">Sediminibacterium sp. KACHI17</name>
    <dbReference type="NCBI Taxonomy" id="1751071"/>
    <lineage>
        <taxon>Bacteria</taxon>
        <taxon>Pseudomonadati</taxon>
        <taxon>Bacteroidota</taxon>
        <taxon>Chitinophagia</taxon>
        <taxon>Chitinophagales</taxon>
        <taxon>Chitinophagaceae</taxon>
        <taxon>Sediminibacterium</taxon>
    </lineage>
</organism>
<feature type="transmembrane region" description="Helical" evidence="8">
    <location>
        <begin position="190"/>
        <end position="209"/>
    </location>
</feature>
<feature type="transmembrane region" description="Helical" evidence="8">
    <location>
        <begin position="266"/>
        <end position="282"/>
    </location>
</feature>
<keyword evidence="6 8" id="KW-1133">Transmembrane helix</keyword>
<feature type="transmembrane region" description="Helical" evidence="8">
    <location>
        <begin position="288"/>
        <end position="306"/>
    </location>
</feature>
<dbReference type="InterPro" id="IPR038731">
    <property type="entry name" value="RgtA/B/C-like"/>
</dbReference>
<dbReference type="Pfam" id="PF13231">
    <property type="entry name" value="PMT_2"/>
    <property type="match status" value="1"/>
</dbReference>
<keyword evidence="3" id="KW-0328">Glycosyltransferase</keyword>
<dbReference type="InterPro" id="IPR050297">
    <property type="entry name" value="LipidA_mod_glycosyltrf_83"/>
</dbReference>
<keyword evidence="4" id="KW-0808">Transferase</keyword>
<evidence type="ECO:0000313" key="10">
    <source>
        <dbReference type="EMBL" id="BFG70415.1"/>
    </source>
</evidence>
<evidence type="ECO:0000259" key="9">
    <source>
        <dbReference type="Pfam" id="PF13231"/>
    </source>
</evidence>
<accession>A0AAT9GIH7</accession>
<name>A0AAT9GIH7_9BACT</name>
<reference evidence="10" key="1">
    <citation type="submission" date="2024-02" db="EMBL/GenBank/DDBJ databases">
        <title>Sediminibacterium planktonica sp. nov. and Sediminibacterium longus sp. nov., isolated from surface lake and river water.</title>
        <authorList>
            <person name="Watanabe K."/>
            <person name="Takemine S."/>
            <person name="Ishii Y."/>
            <person name="Ogata Y."/>
            <person name="Shindo C."/>
            <person name="Suda W."/>
        </authorList>
    </citation>
    <scope>NUCLEOTIDE SEQUENCE</scope>
    <source>
        <strain evidence="10">KACHI17</strain>
    </source>
</reference>
<evidence type="ECO:0000256" key="3">
    <source>
        <dbReference type="ARBA" id="ARBA00022676"/>
    </source>
</evidence>
<feature type="transmembrane region" description="Helical" evidence="8">
    <location>
        <begin position="240"/>
        <end position="259"/>
    </location>
</feature>
<feature type="transmembrane region" description="Helical" evidence="8">
    <location>
        <begin position="98"/>
        <end position="119"/>
    </location>
</feature>
<evidence type="ECO:0000256" key="2">
    <source>
        <dbReference type="ARBA" id="ARBA00022475"/>
    </source>
</evidence>
<feature type="transmembrane region" description="Helical" evidence="8">
    <location>
        <begin position="6"/>
        <end position="23"/>
    </location>
</feature>
<keyword evidence="7 8" id="KW-0472">Membrane</keyword>
<feature type="transmembrane region" description="Helical" evidence="8">
    <location>
        <begin position="73"/>
        <end position="91"/>
    </location>
</feature>
<dbReference type="AlphaFoldDB" id="A0AAT9GIH7"/>
<evidence type="ECO:0000256" key="8">
    <source>
        <dbReference type="SAM" id="Phobius"/>
    </source>
</evidence>
<dbReference type="GO" id="GO:0005886">
    <property type="term" value="C:plasma membrane"/>
    <property type="evidence" value="ECO:0007669"/>
    <property type="project" value="UniProtKB-SubCell"/>
</dbReference>
<evidence type="ECO:0000256" key="6">
    <source>
        <dbReference type="ARBA" id="ARBA00022989"/>
    </source>
</evidence>
<dbReference type="GO" id="GO:0009103">
    <property type="term" value="P:lipopolysaccharide biosynthetic process"/>
    <property type="evidence" value="ECO:0007669"/>
    <property type="project" value="UniProtKB-ARBA"/>
</dbReference>
<evidence type="ECO:0000256" key="1">
    <source>
        <dbReference type="ARBA" id="ARBA00004651"/>
    </source>
</evidence>
<feature type="transmembrane region" description="Helical" evidence="8">
    <location>
        <begin position="43"/>
        <end position="61"/>
    </location>
</feature>
<comment type="subcellular location">
    <subcellularLocation>
        <location evidence="1">Cell membrane</location>
        <topology evidence="1">Multi-pass membrane protein</topology>
    </subcellularLocation>
</comment>
<feature type="domain" description="Glycosyltransferase RgtA/B/C/D-like" evidence="9">
    <location>
        <begin position="50"/>
        <end position="207"/>
    </location>
</feature>
<dbReference type="PANTHER" id="PTHR33908:SF11">
    <property type="entry name" value="MEMBRANE PROTEIN"/>
    <property type="match status" value="1"/>
</dbReference>
<proteinExistence type="predicted"/>
<evidence type="ECO:0000256" key="4">
    <source>
        <dbReference type="ARBA" id="ARBA00022679"/>
    </source>
</evidence>
<protein>
    <recommendedName>
        <fullName evidence="9">Glycosyltransferase RgtA/B/C/D-like domain-containing protein</fullName>
    </recommendedName>
</protein>
<feature type="transmembrane region" description="Helical" evidence="8">
    <location>
        <begin position="147"/>
        <end position="178"/>
    </location>
</feature>